<dbReference type="Gene3D" id="3.40.50.150">
    <property type="entry name" value="Vaccinia Virus protein VP39"/>
    <property type="match status" value="1"/>
</dbReference>
<protein>
    <submittedName>
        <fullName evidence="3">Class I SAM-dependent methyltransferase</fullName>
    </submittedName>
</protein>
<dbReference type="EMBL" id="CP053716">
    <property type="protein sequence ID" value="QKF06853.1"/>
    <property type="molecule type" value="Genomic_DNA"/>
</dbReference>
<keyword evidence="1 3" id="KW-0808">Transferase</keyword>
<dbReference type="SUPFAM" id="SSF53335">
    <property type="entry name" value="S-adenosyl-L-methionine-dependent methyltransferases"/>
    <property type="match status" value="1"/>
</dbReference>
<dbReference type="GO" id="GO:0016126">
    <property type="term" value="P:sterol biosynthetic process"/>
    <property type="evidence" value="ECO:0007669"/>
    <property type="project" value="TreeGrafter"/>
</dbReference>
<proteinExistence type="predicted"/>
<sequence>MPTWPEGNPARPEGDAGRAMLARMNEGHHEVLAAWGLSLIDFAGVSRALDVGCGGGANLVRLRERMEGGHVTGLDYSELSVEVSRRTNAEAIAEGRCAVTQGDVAAMPFEDAAFNLVTGFETIYFWPDVQAGLAEALRVLAPGGQLLICNEADDTNESACELAASVDTMVVYAGEQLVCLFEGAGFEDVRWQRHPQTGHVAVVGRRPLSVR</sequence>
<dbReference type="KEGG" id="bwa:HLV38_01005"/>
<evidence type="ECO:0000313" key="3">
    <source>
        <dbReference type="EMBL" id="QKF06853.1"/>
    </source>
</evidence>
<dbReference type="AlphaFoldDB" id="A0A6M8J2E6"/>
<keyword evidence="4" id="KW-1185">Reference proteome</keyword>
<dbReference type="PANTHER" id="PTHR44068:SF1">
    <property type="entry name" value="HYPOTHETICAL LOC100005854"/>
    <property type="match status" value="1"/>
</dbReference>
<evidence type="ECO:0000256" key="1">
    <source>
        <dbReference type="ARBA" id="ARBA00022679"/>
    </source>
</evidence>
<dbReference type="InterPro" id="IPR029063">
    <property type="entry name" value="SAM-dependent_MTases_sf"/>
</dbReference>
<dbReference type="GO" id="GO:0003838">
    <property type="term" value="F:sterol 24-C-methyltransferase activity"/>
    <property type="evidence" value="ECO:0007669"/>
    <property type="project" value="TreeGrafter"/>
</dbReference>
<dbReference type="InterPro" id="IPR050447">
    <property type="entry name" value="Erg6_SMT_methyltransf"/>
</dbReference>
<evidence type="ECO:0000313" key="4">
    <source>
        <dbReference type="Proteomes" id="UP000503297"/>
    </source>
</evidence>
<organism evidence="3 4">
    <name type="scientific">Berryella wangjianweii</name>
    <dbReference type="NCBI Taxonomy" id="2734634"/>
    <lineage>
        <taxon>Bacteria</taxon>
        <taxon>Bacillati</taxon>
        <taxon>Actinomycetota</taxon>
        <taxon>Coriobacteriia</taxon>
        <taxon>Eggerthellales</taxon>
        <taxon>Eggerthellaceae</taxon>
        <taxon>Berryella</taxon>
    </lineage>
</organism>
<dbReference type="PANTHER" id="PTHR44068">
    <property type="entry name" value="ZGC:194242"/>
    <property type="match status" value="1"/>
</dbReference>
<feature type="domain" description="Methyltransferase type 11" evidence="2">
    <location>
        <begin position="49"/>
        <end position="148"/>
    </location>
</feature>
<evidence type="ECO:0000259" key="2">
    <source>
        <dbReference type="Pfam" id="PF08241"/>
    </source>
</evidence>
<keyword evidence="3" id="KW-0489">Methyltransferase</keyword>
<dbReference type="InterPro" id="IPR013216">
    <property type="entry name" value="Methyltransf_11"/>
</dbReference>
<dbReference type="CDD" id="cd02440">
    <property type="entry name" value="AdoMet_MTases"/>
    <property type="match status" value="1"/>
</dbReference>
<name>A0A6M8J2E6_9ACTN</name>
<dbReference type="Proteomes" id="UP000503297">
    <property type="component" value="Chromosome"/>
</dbReference>
<gene>
    <name evidence="3" type="ORF">HLV38_01005</name>
</gene>
<dbReference type="GO" id="GO:0032259">
    <property type="term" value="P:methylation"/>
    <property type="evidence" value="ECO:0007669"/>
    <property type="project" value="UniProtKB-KW"/>
</dbReference>
<dbReference type="Pfam" id="PF08241">
    <property type="entry name" value="Methyltransf_11"/>
    <property type="match status" value="1"/>
</dbReference>
<reference evidence="4" key="1">
    <citation type="submission" date="2020-05" db="EMBL/GenBank/DDBJ databases">
        <title>Novel species in genus Nocardioides.</title>
        <authorList>
            <person name="Zhang G."/>
        </authorList>
    </citation>
    <scope>NUCLEOTIDE SEQUENCE [LARGE SCALE GENOMIC DNA]</scope>
    <source>
        <strain evidence="4">zg-1050</strain>
    </source>
</reference>
<accession>A0A6M8J2E6</accession>